<reference evidence="2" key="1">
    <citation type="submission" date="2016-04" db="EMBL/GenBank/DDBJ databases">
        <authorList>
            <person name="Tabuchi Yagui T.R."/>
        </authorList>
    </citation>
    <scope>NUCLEOTIDE SEQUENCE [LARGE SCALE GENOMIC DNA]</scope>
    <source>
        <strain evidence="2">NIES-26</strain>
    </source>
</reference>
<sequence>MHFCFEPMNAANAEKLTRWHYEPPYQRYNSTSDETLIGSFVDSQNAYYSIQYNGELVAFCCFGKDAQVPGGDYAKDALDIGLGVRPDLTGQGKGQMYIADVLDFARSKFNPRVFRVTVAAFNERALRAWKKAGFQQVQAFLAQDDKEPFVILVQHI</sequence>
<evidence type="ECO:0000259" key="1">
    <source>
        <dbReference type="PROSITE" id="PS51186"/>
    </source>
</evidence>
<dbReference type="AlphaFoldDB" id="A0A367RMU2"/>
<dbReference type="InterPro" id="IPR000182">
    <property type="entry name" value="GNAT_dom"/>
</dbReference>
<gene>
    <name evidence="2" type="ORF">A6770_40420</name>
</gene>
<accession>A0A367RMU2</accession>
<organism evidence="2 3">
    <name type="scientific">Nostoc minutum NIES-26</name>
    <dbReference type="NCBI Taxonomy" id="1844469"/>
    <lineage>
        <taxon>Bacteria</taxon>
        <taxon>Bacillati</taxon>
        <taxon>Cyanobacteriota</taxon>
        <taxon>Cyanophyceae</taxon>
        <taxon>Nostocales</taxon>
        <taxon>Nostocaceae</taxon>
        <taxon>Nostoc</taxon>
    </lineage>
</organism>
<proteinExistence type="predicted"/>
<dbReference type="PROSITE" id="PS51186">
    <property type="entry name" value="GNAT"/>
    <property type="match status" value="1"/>
</dbReference>
<comment type="caution">
    <text evidence="2">The sequence shown here is derived from an EMBL/GenBank/DDBJ whole genome shotgun (WGS) entry which is preliminary data.</text>
</comment>
<protein>
    <recommendedName>
        <fullName evidence="1">N-acetyltransferase domain-containing protein</fullName>
    </recommendedName>
</protein>
<dbReference type="InterPro" id="IPR016181">
    <property type="entry name" value="Acyl_CoA_acyltransferase"/>
</dbReference>
<dbReference type="EMBL" id="LXQD01000128">
    <property type="protein sequence ID" value="RCJ37040.1"/>
    <property type="molecule type" value="Genomic_DNA"/>
</dbReference>
<name>A0A367RMU2_9NOSO</name>
<dbReference type="Pfam" id="PF00583">
    <property type="entry name" value="Acetyltransf_1"/>
    <property type="match status" value="1"/>
</dbReference>
<dbReference type="Gene3D" id="3.40.630.30">
    <property type="match status" value="1"/>
</dbReference>
<evidence type="ECO:0000313" key="2">
    <source>
        <dbReference type="EMBL" id="RCJ37040.1"/>
    </source>
</evidence>
<evidence type="ECO:0000313" key="3">
    <source>
        <dbReference type="Proteomes" id="UP000252107"/>
    </source>
</evidence>
<dbReference type="Proteomes" id="UP000252107">
    <property type="component" value="Unassembled WGS sequence"/>
</dbReference>
<dbReference type="GO" id="GO:0016747">
    <property type="term" value="F:acyltransferase activity, transferring groups other than amino-acyl groups"/>
    <property type="evidence" value="ECO:0007669"/>
    <property type="project" value="InterPro"/>
</dbReference>
<dbReference type="SUPFAM" id="SSF55729">
    <property type="entry name" value="Acyl-CoA N-acyltransferases (Nat)"/>
    <property type="match status" value="1"/>
</dbReference>
<feature type="domain" description="N-acetyltransferase" evidence="1">
    <location>
        <begin position="3"/>
        <end position="156"/>
    </location>
</feature>
<keyword evidence="3" id="KW-1185">Reference proteome</keyword>